<feature type="transmembrane region" description="Helical" evidence="5">
    <location>
        <begin position="153"/>
        <end position="175"/>
    </location>
</feature>
<keyword evidence="7" id="KW-1185">Reference proteome</keyword>
<evidence type="ECO:0000313" key="6">
    <source>
        <dbReference type="EMBL" id="SFM31317.1"/>
    </source>
</evidence>
<evidence type="ECO:0000256" key="3">
    <source>
        <dbReference type="ARBA" id="ARBA00022989"/>
    </source>
</evidence>
<dbReference type="PIRSF" id="PIRSF006060">
    <property type="entry name" value="AA_transporter"/>
    <property type="match status" value="1"/>
</dbReference>
<name>A0A1I4PU75_9FIRM</name>
<gene>
    <name evidence="6" type="ORF">SAMN04490355_10731</name>
</gene>
<dbReference type="PANTHER" id="PTHR11785">
    <property type="entry name" value="AMINO ACID TRANSPORTER"/>
    <property type="match status" value="1"/>
</dbReference>
<proteinExistence type="predicted"/>
<dbReference type="InterPro" id="IPR002293">
    <property type="entry name" value="AA/rel_permease1"/>
</dbReference>
<feature type="transmembrane region" description="Helical" evidence="5">
    <location>
        <begin position="195"/>
        <end position="216"/>
    </location>
</feature>
<accession>A0A1I4PU75</accession>
<dbReference type="PANTHER" id="PTHR11785:SF512">
    <property type="entry name" value="SOBREMESA, ISOFORM B"/>
    <property type="match status" value="1"/>
</dbReference>
<keyword evidence="4 5" id="KW-0472">Membrane</keyword>
<feature type="transmembrane region" description="Helical" evidence="5">
    <location>
        <begin position="228"/>
        <end position="247"/>
    </location>
</feature>
<sequence>MAEGQSNLQKNLGLMPAMALVIGMVIGSGIFMKSGSVILAAGDSTMALMAWILGGSITLAAGLTVSELGVQIPKTGGLYTYLNEVYGKMWAYLYGWMQTVIYGPATIGALGLYFSSLLLPFFGISEEFKLPIAVGSVFFMTAVNCLGTKYGGFIQTVATIGKLIPIALIVVVGLWKGNGQILGMTSGVTPPLGMGAAILATLWAYDGWVGVSFVAGEMKNPAKQLPKAIVFGLGIVMLAYLAMNMAIMHVLPAAEIAALGKMAASTTAGLLFGEMGGKIISIGILVSIFGALNGYILTNGRVPYAMALNEQLPISSFLSKVPKSVGTPVNAMLLEATLATALMIFWDPDSLTDIAMFVMWTFYVSAFIAVFILRKRYPTTKRSYSVPAYPVIPMIAILGAFYIIVSMFMNKPMDAIVAIGITLVGLPIYWFTK</sequence>
<feature type="transmembrane region" description="Helical" evidence="5">
    <location>
        <begin position="44"/>
        <end position="65"/>
    </location>
</feature>
<dbReference type="GO" id="GO:0015179">
    <property type="term" value="F:L-amino acid transmembrane transporter activity"/>
    <property type="evidence" value="ECO:0007669"/>
    <property type="project" value="TreeGrafter"/>
</dbReference>
<evidence type="ECO:0000313" key="7">
    <source>
        <dbReference type="Proteomes" id="UP000199520"/>
    </source>
</evidence>
<feature type="transmembrane region" description="Helical" evidence="5">
    <location>
        <begin position="415"/>
        <end position="432"/>
    </location>
</feature>
<dbReference type="AlphaFoldDB" id="A0A1I4PU75"/>
<feature type="transmembrane region" description="Helical" evidence="5">
    <location>
        <begin position="99"/>
        <end position="122"/>
    </location>
</feature>
<dbReference type="EMBL" id="FOTS01000073">
    <property type="protein sequence ID" value="SFM31317.1"/>
    <property type="molecule type" value="Genomic_DNA"/>
</dbReference>
<dbReference type="RefSeq" id="WP_090943909.1">
    <property type="nucleotide sequence ID" value="NZ_FOTS01000073.1"/>
</dbReference>
<dbReference type="Pfam" id="PF13520">
    <property type="entry name" value="AA_permease_2"/>
    <property type="match status" value="1"/>
</dbReference>
<dbReference type="InterPro" id="IPR050598">
    <property type="entry name" value="AminoAcid_Transporter"/>
</dbReference>
<feature type="transmembrane region" description="Helical" evidence="5">
    <location>
        <begin position="12"/>
        <end position="32"/>
    </location>
</feature>
<keyword evidence="2 5" id="KW-0812">Transmembrane</keyword>
<comment type="subcellular location">
    <subcellularLocation>
        <location evidence="1">Membrane</location>
        <topology evidence="1">Multi-pass membrane protein</topology>
    </subcellularLocation>
</comment>
<organism evidence="6 7">
    <name type="scientific">Pelosinus propionicus DSM 13327</name>
    <dbReference type="NCBI Taxonomy" id="1123291"/>
    <lineage>
        <taxon>Bacteria</taxon>
        <taxon>Bacillati</taxon>
        <taxon>Bacillota</taxon>
        <taxon>Negativicutes</taxon>
        <taxon>Selenomonadales</taxon>
        <taxon>Sporomusaceae</taxon>
        <taxon>Pelosinus</taxon>
    </lineage>
</organism>
<feature type="transmembrane region" description="Helical" evidence="5">
    <location>
        <begin position="279"/>
        <end position="298"/>
    </location>
</feature>
<reference evidence="7" key="1">
    <citation type="submission" date="2016-10" db="EMBL/GenBank/DDBJ databases">
        <authorList>
            <person name="Varghese N."/>
            <person name="Submissions S."/>
        </authorList>
    </citation>
    <scope>NUCLEOTIDE SEQUENCE [LARGE SCALE GENOMIC DNA]</scope>
    <source>
        <strain evidence="7">DSM 13327</strain>
    </source>
</reference>
<feature type="transmembrane region" description="Helical" evidence="5">
    <location>
        <begin position="128"/>
        <end position="146"/>
    </location>
</feature>
<dbReference type="GO" id="GO:0016020">
    <property type="term" value="C:membrane"/>
    <property type="evidence" value="ECO:0007669"/>
    <property type="project" value="UniProtKB-SubCell"/>
</dbReference>
<dbReference type="STRING" id="1123291.SAMN04490355_10731"/>
<evidence type="ECO:0000256" key="1">
    <source>
        <dbReference type="ARBA" id="ARBA00004141"/>
    </source>
</evidence>
<dbReference type="OrthoDB" id="3181223at2"/>
<dbReference type="Gene3D" id="1.20.1740.10">
    <property type="entry name" value="Amino acid/polyamine transporter I"/>
    <property type="match status" value="1"/>
</dbReference>
<dbReference type="FunFam" id="1.20.1740.10:FF:000051">
    <property type="entry name" value="Amino acid permease"/>
    <property type="match status" value="1"/>
</dbReference>
<feature type="transmembrane region" description="Helical" evidence="5">
    <location>
        <begin position="354"/>
        <end position="374"/>
    </location>
</feature>
<evidence type="ECO:0000256" key="2">
    <source>
        <dbReference type="ARBA" id="ARBA00022692"/>
    </source>
</evidence>
<evidence type="ECO:0000256" key="4">
    <source>
        <dbReference type="ARBA" id="ARBA00023136"/>
    </source>
</evidence>
<feature type="transmembrane region" description="Helical" evidence="5">
    <location>
        <begin position="386"/>
        <end position="409"/>
    </location>
</feature>
<protein>
    <submittedName>
        <fullName evidence="6">Serine/threonine exchange transporter, LAT family</fullName>
    </submittedName>
</protein>
<dbReference type="Proteomes" id="UP000199520">
    <property type="component" value="Unassembled WGS sequence"/>
</dbReference>
<evidence type="ECO:0000256" key="5">
    <source>
        <dbReference type="SAM" id="Phobius"/>
    </source>
</evidence>
<keyword evidence="3 5" id="KW-1133">Transmembrane helix</keyword>